<feature type="compositionally biased region" description="Acidic residues" evidence="1">
    <location>
        <begin position="39"/>
        <end position="48"/>
    </location>
</feature>
<organism evidence="2 3">
    <name type="scientific">Georgenia daeguensis</name>
    <dbReference type="NCBI Taxonomy" id="908355"/>
    <lineage>
        <taxon>Bacteria</taxon>
        <taxon>Bacillati</taxon>
        <taxon>Actinomycetota</taxon>
        <taxon>Actinomycetes</taxon>
        <taxon>Micrococcales</taxon>
        <taxon>Bogoriellaceae</taxon>
        <taxon>Georgenia</taxon>
    </lineage>
</organism>
<gene>
    <name evidence="2" type="ORF">GCM10022262_36120</name>
</gene>
<feature type="compositionally biased region" description="Gly residues" evidence="1">
    <location>
        <begin position="70"/>
        <end position="81"/>
    </location>
</feature>
<feature type="compositionally biased region" description="Basic and acidic residues" evidence="1">
    <location>
        <begin position="49"/>
        <end position="66"/>
    </location>
</feature>
<evidence type="ECO:0000313" key="3">
    <source>
        <dbReference type="Proteomes" id="UP001499841"/>
    </source>
</evidence>
<accession>A0ABP6UM58</accession>
<dbReference type="Proteomes" id="UP001499841">
    <property type="component" value="Unassembled WGS sequence"/>
</dbReference>
<evidence type="ECO:0000256" key="1">
    <source>
        <dbReference type="SAM" id="MobiDB-lite"/>
    </source>
</evidence>
<comment type="caution">
    <text evidence="2">The sequence shown here is derived from an EMBL/GenBank/DDBJ whole genome shotgun (WGS) entry which is preliminary data.</text>
</comment>
<proteinExistence type="predicted"/>
<name>A0ABP6UM58_9MICO</name>
<sequence length="90" mass="9647">MGLAAAIGVPGVAFASTEVTPDPEPSVQQDGPPAWAPEECQEMWDSEEMQARREEHRTEMQEHHEQVGGMHRGGGGHGPMGGHMWDGASS</sequence>
<keyword evidence="3" id="KW-1185">Reference proteome</keyword>
<evidence type="ECO:0000313" key="2">
    <source>
        <dbReference type="EMBL" id="GAA3509512.1"/>
    </source>
</evidence>
<reference evidence="3" key="1">
    <citation type="journal article" date="2019" name="Int. J. Syst. Evol. Microbiol.">
        <title>The Global Catalogue of Microorganisms (GCM) 10K type strain sequencing project: providing services to taxonomists for standard genome sequencing and annotation.</title>
        <authorList>
            <consortium name="The Broad Institute Genomics Platform"/>
            <consortium name="The Broad Institute Genome Sequencing Center for Infectious Disease"/>
            <person name="Wu L."/>
            <person name="Ma J."/>
        </authorList>
    </citation>
    <scope>NUCLEOTIDE SEQUENCE [LARGE SCALE GENOMIC DNA]</scope>
    <source>
        <strain evidence="3">JCM 17459</strain>
    </source>
</reference>
<protein>
    <submittedName>
        <fullName evidence="2">Uncharacterized protein</fullName>
    </submittedName>
</protein>
<dbReference type="EMBL" id="BAABBA010000024">
    <property type="protein sequence ID" value="GAA3509512.1"/>
    <property type="molecule type" value="Genomic_DNA"/>
</dbReference>
<feature type="region of interest" description="Disordered" evidence="1">
    <location>
        <begin position="16"/>
        <end position="90"/>
    </location>
</feature>